<dbReference type="GO" id="GO:0060255">
    <property type="term" value="P:regulation of macromolecule metabolic process"/>
    <property type="evidence" value="ECO:0007669"/>
    <property type="project" value="UniProtKB-ARBA"/>
</dbReference>
<evidence type="ECO:0000256" key="4">
    <source>
        <dbReference type="ARBA" id="ARBA00022807"/>
    </source>
</evidence>
<dbReference type="Gene3D" id="3.40.395.10">
    <property type="entry name" value="Adenoviral Proteinase, Chain A"/>
    <property type="match status" value="1"/>
</dbReference>
<feature type="compositionally biased region" description="Polar residues" evidence="5">
    <location>
        <begin position="1"/>
        <end position="10"/>
    </location>
</feature>
<dbReference type="InterPro" id="IPR038765">
    <property type="entry name" value="Papain-like_cys_pep_sf"/>
</dbReference>
<organism evidence="7 8">
    <name type="scientific">Leptotrombidium deliense</name>
    <dbReference type="NCBI Taxonomy" id="299467"/>
    <lineage>
        <taxon>Eukaryota</taxon>
        <taxon>Metazoa</taxon>
        <taxon>Ecdysozoa</taxon>
        <taxon>Arthropoda</taxon>
        <taxon>Chelicerata</taxon>
        <taxon>Arachnida</taxon>
        <taxon>Acari</taxon>
        <taxon>Acariformes</taxon>
        <taxon>Trombidiformes</taxon>
        <taxon>Prostigmata</taxon>
        <taxon>Anystina</taxon>
        <taxon>Parasitengona</taxon>
        <taxon>Trombiculoidea</taxon>
        <taxon>Trombiculidae</taxon>
        <taxon>Leptotrombidium</taxon>
    </lineage>
</organism>
<keyword evidence="4" id="KW-0788">Thiol protease</keyword>
<evidence type="ECO:0000256" key="2">
    <source>
        <dbReference type="ARBA" id="ARBA00022670"/>
    </source>
</evidence>
<dbReference type="InterPro" id="IPR003653">
    <property type="entry name" value="Peptidase_C48_C"/>
</dbReference>
<comment type="similarity">
    <text evidence="1">Belongs to the peptidase C48 family.</text>
</comment>
<feature type="region of interest" description="Disordered" evidence="5">
    <location>
        <begin position="1"/>
        <end position="24"/>
    </location>
</feature>
<accession>A0A443SV70</accession>
<evidence type="ECO:0000259" key="6">
    <source>
        <dbReference type="PROSITE" id="PS50600"/>
    </source>
</evidence>
<dbReference type="Proteomes" id="UP000288716">
    <property type="component" value="Unassembled WGS sequence"/>
</dbReference>
<dbReference type="GO" id="GO:0080090">
    <property type="term" value="P:regulation of primary metabolic process"/>
    <property type="evidence" value="ECO:0007669"/>
    <property type="project" value="UniProtKB-ARBA"/>
</dbReference>
<dbReference type="PANTHER" id="PTHR12606:SF1">
    <property type="entry name" value="UBIQUITIN-LIKE-SPECIFIC PROTEASE 1A"/>
    <property type="match status" value="1"/>
</dbReference>
<dbReference type="OrthoDB" id="6428410at2759"/>
<dbReference type="GO" id="GO:0005634">
    <property type="term" value="C:nucleus"/>
    <property type="evidence" value="ECO:0007669"/>
    <property type="project" value="TreeGrafter"/>
</dbReference>
<dbReference type="AlphaFoldDB" id="A0A443SV70"/>
<evidence type="ECO:0000313" key="7">
    <source>
        <dbReference type="EMBL" id="RWS31404.1"/>
    </source>
</evidence>
<dbReference type="Pfam" id="PF02902">
    <property type="entry name" value="Peptidase_C48"/>
    <property type="match status" value="1"/>
</dbReference>
<dbReference type="PROSITE" id="PS50600">
    <property type="entry name" value="ULP_PROTEASE"/>
    <property type="match status" value="1"/>
</dbReference>
<feature type="region of interest" description="Disordered" evidence="5">
    <location>
        <begin position="53"/>
        <end position="82"/>
    </location>
</feature>
<keyword evidence="3" id="KW-0378">Hydrolase</keyword>
<comment type="caution">
    <text evidence="7">The sequence shown here is derived from an EMBL/GenBank/DDBJ whole genome shotgun (WGS) entry which is preliminary data.</text>
</comment>
<gene>
    <name evidence="7" type="ORF">B4U80_06872</name>
</gene>
<evidence type="ECO:0000256" key="5">
    <source>
        <dbReference type="SAM" id="MobiDB-lite"/>
    </source>
</evidence>
<dbReference type="PANTHER" id="PTHR12606">
    <property type="entry name" value="SENTRIN/SUMO-SPECIFIC PROTEASE"/>
    <property type="match status" value="1"/>
</dbReference>
<protein>
    <submittedName>
        <fullName evidence="7">Sentrin-specific protease 1-like protein</fullName>
    </submittedName>
</protein>
<sequence length="480" mass="57079">MQAHTKPNQLSRKRKREECEPEPAMNWFRSLKEKLFGKQDDRKFKVPRFDDFERRNREATNDRSALNMTSTPKPKKKTPYSWFQLKEKRKLSQLIQEHLMDDNPVTEQKQNATQTDDAKPETVVDLAEEAIERRVIDNSAEKERLKAKIHKNEEVKETPDNDIIPQQLPESVTKLKEMFVTKSRYFETDWLKELQQEIKDNREQEQKQSQEDHKYLAKLEDERLTRKEKIDSVFKKRINDNELPYSLYTLYISKPPEEEEEEEVTISDEMNELIECSLNDGSGDDMIVNNLKRSDLHTLLGLNWLNDEIINEYFTLIEKTFDGVKCLNTFFYKRLKSNGFQGVKRWTKKFDLFSYSLVLIPLHLQVHWTLISISMDDKSIHYFDSMSTDESVSGQKYLETIRSYLQDEYKDKKGGTLDVSEWKLVEEKKIPLQLNGSDCGMFCCKYAYYLSKGKPFSFHQSMMPYFRRRMIYELVTQELL</sequence>
<dbReference type="STRING" id="299467.A0A443SV70"/>
<feature type="domain" description="Ubiquitin-like protease family profile" evidence="6">
    <location>
        <begin position="289"/>
        <end position="450"/>
    </location>
</feature>
<dbReference type="GO" id="GO:0006508">
    <property type="term" value="P:proteolysis"/>
    <property type="evidence" value="ECO:0007669"/>
    <property type="project" value="UniProtKB-KW"/>
</dbReference>
<evidence type="ECO:0000313" key="8">
    <source>
        <dbReference type="Proteomes" id="UP000288716"/>
    </source>
</evidence>
<dbReference type="VEuPathDB" id="VectorBase:LDEU000634"/>
<dbReference type="GO" id="GO:0016926">
    <property type="term" value="P:protein desumoylation"/>
    <property type="evidence" value="ECO:0007669"/>
    <property type="project" value="TreeGrafter"/>
</dbReference>
<evidence type="ECO:0000256" key="3">
    <source>
        <dbReference type="ARBA" id="ARBA00022801"/>
    </source>
</evidence>
<dbReference type="FunFam" id="3.40.395.10:FF:000001">
    <property type="entry name" value="Sentrin-specific protease 1"/>
    <property type="match status" value="1"/>
</dbReference>
<reference evidence="7 8" key="1">
    <citation type="journal article" date="2018" name="Gigascience">
        <title>Genomes of trombidid mites reveal novel predicted allergens and laterally-transferred genes associated with secondary metabolism.</title>
        <authorList>
            <person name="Dong X."/>
            <person name="Chaisiri K."/>
            <person name="Xia D."/>
            <person name="Armstrong S.D."/>
            <person name="Fang Y."/>
            <person name="Donnelly M.J."/>
            <person name="Kadowaki T."/>
            <person name="McGarry J.W."/>
            <person name="Darby A.C."/>
            <person name="Makepeace B.L."/>
        </authorList>
    </citation>
    <scope>NUCLEOTIDE SEQUENCE [LARGE SCALE GENOMIC DNA]</scope>
    <source>
        <strain evidence="7">UoL-UT</strain>
    </source>
</reference>
<evidence type="ECO:0000256" key="1">
    <source>
        <dbReference type="ARBA" id="ARBA00005234"/>
    </source>
</evidence>
<dbReference type="GO" id="GO:0016929">
    <property type="term" value="F:deSUMOylase activity"/>
    <property type="evidence" value="ECO:0007669"/>
    <property type="project" value="TreeGrafter"/>
</dbReference>
<proteinExistence type="inferred from homology"/>
<keyword evidence="2 7" id="KW-0645">Protease</keyword>
<dbReference type="EMBL" id="NCKV01000171">
    <property type="protein sequence ID" value="RWS31404.1"/>
    <property type="molecule type" value="Genomic_DNA"/>
</dbReference>
<keyword evidence="8" id="KW-1185">Reference proteome</keyword>
<dbReference type="SUPFAM" id="SSF54001">
    <property type="entry name" value="Cysteine proteinases"/>
    <property type="match status" value="1"/>
</dbReference>
<name>A0A443SV70_9ACAR</name>